<sequence length="130" mass="14053">VHRKAGFPEPAGCWGKDVVTGGDRHLGEPGVEVVGPEERVNVDKEFEVGSVGTLGKPHRTIRPTLAKVEGPPVGRAGRPARHVVARGEEQVPRAEADSFVVGSNQLDDPVRRVRATMQVVEINDVEPCFF</sequence>
<protein>
    <submittedName>
        <fullName evidence="1">Uncharacterized protein</fullName>
    </submittedName>
</protein>
<feature type="non-terminal residue" evidence="1">
    <location>
        <position position="1"/>
    </location>
</feature>
<reference evidence="1" key="1">
    <citation type="submission" date="2018-05" db="EMBL/GenBank/DDBJ databases">
        <authorList>
            <person name="Lanie J.A."/>
            <person name="Ng W.-L."/>
            <person name="Kazmierczak K.M."/>
            <person name="Andrzejewski T.M."/>
            <person name="Davidsen T.M."/>
            <person name="Wayne K.J."/>
            <person name="Tettelin H."/>
            <person name="Glass J.I."/>
            <person name="Rusch D."/>
            <person name="Podicherti R."/>
            <person name="Tsui H.-C.T."/>
            <person name="Winkler M.E."/>
        </authorList>
    </citation>
    <scope>NUCLEOTIDE SEQUENCE</scope>
</reference>
<proteinExistence type="predicted"/>
<dbReference type="AlphaFoldDB" id="A0A381VY09"/>
<name>A0A381VY09_9ZZZZ</name>
<accession>A0A381VY09</accession>
<dbReference type="EMBL" id="UINC01010000">
    <property type="protein sequence ID" value="SVA44648.1"/>
    <property type="molecule type" value="Genomic_DNA"/>
</dbReference>
<gene>
    <name evidence="1" type="ORF">METZ01_LOCUS97502</name>
</gene>
<evidence type="ECO:0000313" key="1">
    <source>
        <dbReference type="EMBL" id="SVA44648.1"/>
    </source>
</evidence>
<organism evidence="1">
    <name type="scientific">marine metagenome</name>
    <dbReference type="NCBI Taxonomy" id="408172"/>
    <lineage>
        <taxon>unclassified sequences</taxon>
        <taxon>metagenomes</taxon>
        <taxon>ecological metagenomes</taxon>
    </lineage>
</organism>